<comment type="caution">
    <text evidence="1">The sequence shown here is derived from an EMBL/GenBank/DDBJ whole genome shotgun (WGS) entry which is preliminary data.</text>
</comment>
<evidence type="ECO:0000313" key="1">
    <source>
        <dbReference type="EMBL" id="KAK9878304.1"/>
    </source>
</evidence>
<organism evidence="1 2">
    <name type="scientific">Henosepilachna vigintioctopunctata</name>
    <dbReference type="NCBI Taxonomy" id="420089"/>
    <lineage>
        <taxon>Eukaryota</taxon>
        <taxon>Metazoa</taxon>
        <taxon>Ecdysozoa</taxon>
        <taxon>Arthropoda</taxon>
        <taxon>Hexapoda</taxon>
        <taxon>Insecta</taxon>
        <taxon>Pterygota</taxon>
        <taxon>Neoptera</taxon>
        <taxon>Endopterygota</taxon>
        <taxon>Coleoptera</taxon>
        <taxon>Polyphaga</taxon>
        <taxon>Cucujiformia</taxon>
        <taxon>Coccinelloidea</taxon>
        <taxon>Coccinellidae</taxon>
        <taxon>Epilachninae</taxon>
        <taxon>Epilachnini</taxon>
        <taxon>Henosepilachna</taxon>
    </lineage>
</organism>
<accession>A0AAW1UCG4</accession>
<evidence type="ECO:0000313" key="2">
    <source>
        <dbReference type="Proteomes" id="UP001431783"/>
    </source>
</evidence>
<dbReference type="EMBL" id="JARQZJ010000046">
    <property type="protein sequence ID" value="KAK9878304.1"/>
    <property type="molecule type" value="Genomic_DNA"/>
</dbReference>
<keyword evidence="2" id="KW-1185">Reference proteome</keyword>
<proteinExistence type="predicted"/>
<dbReference type="AlphaFoldDB" id="A0AAW1UCG4"/>
<name>A0AAW1UCG4_9CUCU</name>
<reference evidence="1 2" key="1">
    <citation type="submission" date="2023-03" db="EMBL/GenBank/DDBJ databases">
        <title>Genome insight into feeding habits of ladybird beetles.</title>
        <authorList>
            <person name="Li H.-S."/>
            <person name="Huang Y.-H."/>
            <person name="Pang H."/>
        </authorList>
    </citation>
    <scope>NUCLEOTIDE SEQUENCE [LARGE SCALE GENOMIC DNA]</scope>
    <source>
        <strain evidence="1">SYSU_2023b</strain>
        <tissue evidence="1">Whole body</tissue>
    </source>
</reference>
<sequence>MKLELIGQEWDYTTTDVNLLYRNFNDYLTKVIETIIPLKEVIFKREYQWFDNEIKRKQKERDRLYNIFKFTNSIDGFEGYKRQRNKVVAVIRKKEIEYYEMKKRENRKESKKNVENFKTNCK</sequence>
<gene>
    <name evidence="1" type="ORF">WA026_021319</name>
</gene>
<protein>
    <submittedName>
        <fullName evidence="1">Uncharacterized protein</fullName>
    </submittedName>
</protein>
<dbReference type="Proteomes" id="UP001431783">
    <property type="component" value="Unassembled WGS sequence"/>
</dbReference>